<dbReference type="CDD" id="cd07987">
    <property type="entry name" value="LPLAT_MGAT-like"/>
    <property type="match status" value="1"/>
</dbReference>
<dbReference type="SUPFAM" id="SSF69593">
    <property type="entry name" value="Glycerol-3-phosphate (1)-acyltransferase"/>
    <property type="match status" value="1"/>
</dbReference>
<dbReference type="Proteomes" id="UP000295453">
    <property type="component" value="Unassembled WGS sequence"/>
</dbReference>
<dbReference type="PANTHER" id="PTHR22753:SF14">
    <property type="entry name" value="MONOACYLGLYCEROL_DIACYLGLYCEROL O-ACYLTRANSFERASE"/>
    <property type="match status" value="1"/>
</dbReference>
<dbReference type="EMBL" id="SJZJ01000013">
    <property type="protein sequence ID" value="TCJ24342.1"/>
    <property type="molecule type" value="Genomic_DNA"/>
</dbReference>
<proteinExistence type="predicted"/>
<dbReference type="InterPro" id="IPR002123">
    <property type="entry name" value="Plipid/glycerol_acylTrfase"/>
</dbReference>
<dbReference type="SMART" id="SM00563">
    <property type="entry name" value="PlsC"/>
    <property type="match status" value="1"/>
</dbReference>
<dbReference type="OrthoDB" id="5241618at2"/>
<dbReference type="AlphaFoldDB" id="A0A4V2NY97"/>
<organism evidence="3 4">
    <name type="scientific">Nocardioides jejuensis</name>
    <dbReference type="NCBI Taxonomy" id="2502782"/>
    <lineage>
        <taxon>Bacteria</taxon>
        <taxon>Bacillati</taxon>
        <taxon>Actinomycetota</taxon>
        <taxon>Actinomycetes</taxon>
        <taxon>Propionibacteriales</taxon>
        <taxon>Nocardioidaceae</taxon>
        <taxon>Nocardioides</taxon>
    </lineage>
</organism>
<reference evidence="3 4" key="1">
    <citation type="submission" date="2019-03" db="EMBL/GenBank/DDBJ databases">
        <authorList>
            <person name="Kim M.K.M."/>
        </authorList>
    </citation>
    <scope>NUCLEOTIDE SEQUENCE [LARGE SCALE GENOMIC DNA]</scope>
    <source>
        <strain evidence="3 4">18JY15-6</strain>
    </source>
</reference>
<evidence type="ECO:0000313" key="4">
    <source>
        <dbReference type="Proteomes" id="UP000295453"/>
    </source>
</evidence>
<feature type="region of interest" description="Disordered" evidence="1">
    <location>
        <begin position="1"/>
        <end position="90"/>
    </location>
</feature>
<dbReference type="Pfam" id="PF01553">
    <property type="entry name" value="Acyltransferase"/>
    <property type="match status" value="1"/>
</dbReference>
<name>A0A4V2NY97_9ACTN</name>
<feature type="compositionally biased region" description="Basic and acidic residues" evidence="1">
    <location>
        <begin position="43"/>
        <end position="56"/>
    </location>
</feature>
<evidence type="ECO:0000313" key="3">
    <source>
        <dbReference type="EMBL" id="TCJ24342.1"/>
    </source>
</evidence>
<dbReference type="GO" id="GO:0016020">
    <property type="term" value="C:membrane"/>
    <property type="evidence" value="ECO:0007669"/>
    <property type="project" value="TreeGrafter"/>
</dbReference>
<keyword evidence="4" id="KW-1185">Reference proteome</keyword>
<dbReference type="RefSeq" id="WP_131583319.1">
    <property type="nucleotide sequence ID" value="NZ_SJZJ01000013.1"/>
</dbReference>
<protein>
    <submittedName>
        <fullName evidence="3">Acyltransferase family protein</fullName>
    </submittedName>
</protein>
<keyword evidence="3" id="KW-0808">Transferase</keyword>
<evidence type="ECO:0000256" key="1">
    <source>
        <dbReference type="SAM" id="MobiDB-lite"/>
    </source>
</evidence>
<sequence length="386" mass="41929">MDDADIIPIGTHGAAGRGTGRNPSKAARDLLGGGRRRPPAPRSPEDADVRPLKVPDPEEVPVVPDAPILAAPEGPGAAPETTGGGSKRPGIPLTEIVEALTHAAMEVFGDDWERKLAHFIAFLRRRITGEFEVDDYGFDPELTERLLMTAARPLAEKWFRVEVRGVENIPKTGGALIVSNHSGTVPVDALMTMFQVHERTGRHLRPLGADLVFRLPFVSTVARRGGVTLACQEDAERMLNGGELVGVWPEGFKGIGKPFSERYKLQRFGRGGFVGAALRTSVPIIPVSVVGAEEIYPLVGNVPALARLLGLPYVPITPFFPLLGPLGLVPLPSKWIIEFGEPIHTEAYDASAAEDPLTVFEVTDRVRETIQQTLYQLLMRRRSIFG</sequence>
<gene>
    <name evidence="3" type="ORF">EPD65_08990</name>
</gene>
<dbReference type="GO" id="GO:0016746">
    <property type="term" value="F:acyltransferase activity"/>
    <property type="evidence" value="ECO:0007669"/>
    <property type="project" value="UniProtKB-KW"/>
</dbReference>
<evidence type="ECO:0000259" key="2">
    <source>
        <dbReference type="SMART" id="SM00563"/>
    </source>
</evidence>
<comment type="caution">
    <text evidence="3">The sequence shown here is derived from an EMBL/GenBank/DDBJ whole genome shotgun (WGS) entry which is preliminary data.</text>
</comment>
<feature type="compositionally biased region" description="Low complexity" evidence="1">
    <location>
        <begin position="60"/>
        <end position="81"/>
    </location>
</feature>
<accession>A0A4V2NY97</accession>
<dbReference type="PANTHER" id="PTHR22753">
    <property type="entry name" value="TRANSMEMBRANE PROTEIN 68"/>
    <property type="match status" value="1"/>
</dbReference>
<feature type="domain" description="Phospholipid/glycerol acyltransferase" evidence="2">
    <location>
        <begin position="175"/>
        <end position="292"/>
    </location>
</feature>
<keyword evidence="3" id="KW-0012">Acyltransferase</keyword>